<reference evidence="1" key="1">
    <citation type="submission" date="2024-02" db="EMBL/GenBank/DDBJ databases">
        <title>Metagenome Assembled Genome of Zalaria obscura JY119.</title>
        <authorList>
            <person name="Vighnesh L."/>
            <person name="Jagadeeshwari U."/>
            <person name="Venkata Ramana C."/>
            <person name="Sasikala C."/>
        </authorList>
    </citation>
    <scope>NUCLEOTIDE SEQUENCE</scope>
    <source>
        <strain evidence="1">JY119</strain>
    </source>
</reference>
<name>A0ACC3S502_9PEZI</name>
<evidence type="ECO:0000313" key="2">
    <source>
        <dbReference type="Proteomes" id="UP001320706"/>
    </source>
</evidence>
<organism evidence="1 2">
    <name type="scientific">Zalaria obscura</name>
    <dbReference type="NCBI Taxonomy" id="2024903"/>
    <lineage>
        <taxon>Eukaryota</taxon>
        <taxon>Fungi</taxon>
        <taxon>Dikarya</taxon>
        <taxon>Ascomycota</taxon>
        <taxon>Pezizomycotina</taxon>
        <taxon>Dothideomycetes</taxon>
        <taxon>Dothideomycetidae</taxon>
        <taxon>Dothideales</taxon>
        <taxon>Zalariaceae</taxon>
        <taxon>Zalaria</taxon>
    </lineage>
</organism>
<comment type="caution">
    <text evidence="1">The sequence shown here is derived from an EMBL/GenBank/DDBJ whole genome shotgun (WGS) entry which is preliminary data.</text>
</comment>
<keyword evidence="2" id="KW-1185">Reference proteome</keyword>
<protein>
    <submittedName>
        <fullName evidence="1">Mediator of RNA polymerase II transcription subunit 16</fullName>
    </submittedName>
</protein>
<gene>
    <name evidence="1" type="primary">sin4</name>
    <name evidence="1" type="ORF">M8818_006825</name>
</gene>
<sequence length="640" mass="70644">MDDHVMMDNMDDLFGEGDGEHMGAAMVSTMPQAPDSKALILQLAWAKNGSVARISSDGRKITFQTLVPDSKTGVWALGPESPYPITAEGDACFQHIEWSGLGMELVAVDRLGRCFIYNTAYALGRLQQQVLHPSSQQDELNTLVGLHWLPVYPNDLKRPLITPCSRQGERWVSGLKPRDGAGVYHPADGRTAFFGVTRGNQLKLVYQQDSQNWAELVSDLGELTDSGDLITHAAFGDGSDYLLMVTYDSNKRLRLYRIRIAWNPSQVHIHGQQTTTAVNPQLHVSHSKLMGHCAPQTQPANTLNDMSYLDHQEIGAQLAHLYILPPAVPMSSSDPPSSYTVMAVFTQLGNVNQMPNSVIARWDLQPSEPVLHESFKSLRPGSDKTGSNKPVTRLQRREDIVVPKAILSMTSYQFHTLLAFPASDGTVDFRARHSMDLIVADSDDSKASSLPQSGFTFTLTEQCASVSLSPSASMAARLTANGDLDLCVAQYLHGWTEASSESQKEAAIECLAREYSILCSYGHSNDEVLALIPFDLERSLRRKFVTEVLRILHRNTDFSMEEFQKQGSRVFRDSLLQRVLGAQLALGYKGRPGQSDIPGKFAWAFLNVRLSCQALAQSVPANQPVRPGMKDISLQVKNVC</sequence>
<accession>A0ACC3S502</accession>
<proteinExistence type="predicted"/>
<evidence type="ECO:0000313" key="1">
    <source>
        <dbReference type="EMBL" id="KAK8196658.1"/>
    </source>
</evidence>
<dbReference type="Proteomes" id="UP001320706">
    <property type="component" value="Unassembled WGS sequence"/>
</dbReference>
<dbReference type="EMBL" id="JAMKPW020000041">
    <property type="protein sequence ID" value="KAK8196658.1"/>
    <property type="molecule type" value="Genomic_DNA"/>
</dbReference>